<dbReference type="Proteomes" id="UP000218164">
    <property type="component" value="Unassembled WGS sequence"/>
</dbReference>
<keyword evidence="3" id="KW-1185">Reference proteome</keyword>
<dbReference type="RefSeq" id="WP_245860178.1">
    <property type="nucleotide sequence ID" value="NZ_LMVP01000346.1"/>
</dbReference>
<evidence type="ECO:0000313" key="3">
    <source>
        <dbReference type="Proteomes" id="UP000218164"/>
    </source>
</evidence>
<evidence type="ECO:0000256" key="1">
    <source>
        <dbReference type="SAM" id="MobiDB-lite"/>
    </source>
</evidence>
<protein>
    <submittedName>
        <fullName evidence="2">Uncharacterized protein</fullName>
    </submittedName>
</protein>
<name>A0A2A2HRX0_9EURY</name>
<feature type="compositionally biased region" description="Polar residues" evidence="1">
    <location>
        <begin position="23"/>
        <end position="38"/>
    </location>
</feature>
<gene>
    <name evidence="2" type="ORF">ASJ81_07760</name>
</gene>
<reference evidence="2 3" key="1">
    <citation type="journal article" date="2017" name="BMC Genomics">
        <title>Genomic analysis of methanogenic archaea reveals a shift towards energy conservation.</title>
        <authorList>
            <person name="Gilmore S.P."/>
            <person name="Henske J.K."/>
            <person name="Sexton J.A."/>
            <person name="Solomon K.V."/>
            <person name="Seppala S."/>
            <person name="Yoo J.I."/>
            <person name="Huyett L.M."/>
            <person name="Pressman A."/>
            <person name="Cogan J.Z."/>
            <person name="Kivenson V."/>
            <person name="Peng X."/>
            <person name="Tan Y."/>
            <person name="Valentine D.L."/>
            <person name="O'Malley M.A."/>
        </authorList>
    </citation>
    <scope>NUCLEOTIDE SEQUENCE [LARGE SCALE GENOMIC DNA]</scope>
    <source>
        <strain evidence="2 3">MC-15</strain>
    </source>
</reference>
<proteinExistence type="predicted"/>
<accession>A0A2A2HRX0</accession>
<dbReference type="EMBL" id="LMVP01000346">
    <property type="protein sequence ID" value="PAV12075.1"/>
    <property type="molecule type" value="Genomic_DNA"/>
</dbReference>
<evidence type="ECO:0000313" key="2">
    <source>
        <dbReference type="EMBL" id="PAV12075.1"/>
    </source>
</evidence>
<sequence>MAIHAVQLAVSHPDSEAPEAAGSTCSETENPRLASSQDTGLVNSNYSALIQAKTVNITSDYQVYPAYTASPATEGNYPAIVLIHSFKGFARVSNYGE</sequence>
<dbReference type="AlphaFoldDB" id="A0A2A2HRX0"/>
<comment type="caution">
    <text evidence="2">The sequence shown here is derived from an EMBL/GenBank/DDBJ whole genome shotgun (WGS) entry which is preliminary data.</text>
</comment>
<organism evidence="2 3">
    <name type="scientific">Methanosarcina spelaei</name>
    <dbReference type="NCBI Taxonomy" id="1036679"/>
    <lineage>
        <taxon>Archaea</taxon>
        <taxon>Methanobacteriati</taxon>
        <taxon>Methanobacteriota</taxon>
        <taxon>Stenosarchaea group</taxon>
        <taxon>Methanomicrobia</taxon>
        <taxon>Methanosarcinales</taxon>
        <taxon>Methanosarcinaceae</taxon>
        <taxon>Methanosarcina</taxon>
    </lineage>
</organism>
<feature type="region of interest" description="Disordered" evidence="1">
    <location>
        <begin position="9"/>
        <end position="38"/>
    </location>
</feature>